<feature type="compositionally biased region" description="Basic and acidic residues" evidence="1">
    <location>
        <begin position="70"/>
        <end position="90"/>
    </location>
</feature>
<name>A0A6G9HE18_9VIRU</name>
<evidence type="ECO:0000256" key="1">
    <source>
        <dbReference type="SAM" id="MobiDB-lite"/>
    </source>
</evidence>
<reference evidence="2" key="1">
    <citation type="journal article" date="2020" name="MBio">
        <title>A New Family of DNA Viruses Causing Disease in Crustaceans from Diverse Aquatic Biomes.</title>
        <authorList>
            <person name="Subramaniam K."/>
            <person name="Behringer D.C."/>
            <person name="Bojko J."/>
            <person name="Yutin N."/>
            <person name="Clark A.S."/>
            <person name="Bateman K.S."/>
            <person name="van Aerle R."/>
            <person name="Bass D."/>
            <person name="Kerr R.C."/>
            <person name="Koonin E.V."/>
            <person name="Stentiford G.D."/>
            <person name="Waltzek T.B."/>
        </authorList>
    </citation>
    <scope>NUCLEOTIDE SEQUENCE</scope>
</reference>
<dbReference type="EMBL" id="MN604016">
    <property type="protein sequence ID" value="QIQ08586.1"/>
    <property type="molecule type" value="Genomic_DNA"/>
</dbReference>
<feature type="region of interest" description="Disordered" evidence="1">
    <location>
        <begin position="1"/>
        <end position="112"/>
    </location>
</feature>
<feature type="compositionally biased region" description="Basic residues" evidence="1">
    <location>
        <begin position="95"/>
        <end position="108"/>
    </location>
</feature>
<accession>A0A6G9HE18</accession>
<sequence>MDPRTQTPRTALPETDQSDTEDYVLPDVEGPIIPASLHEKDQVSKKMNLQTELRKKRGRKHVPSGDVGEEYSHSEKHQMLLSDAEMREMTEQPPSKRKRSSQKTKKITKQAVGEKEAVVEDDGSMVEDEDKNYINNVYFSGCSISTTIQPANSEPSELESKKIRFHTQNDLLNRLTDPSDESLQGSAFLISFVNMVHQLFDNFVADNESVFFRSLSLVADRVVKSGKPSVALNVDVKY</sequence>
<protein>
    <submittedName>
        <fullName evidence="2">Uncharacterized protein</fullName>
    </submittedName>
</protein>
<gene>
    <name evidence="2" type="primary">ORF21</name>
</gene>
<proteinExistence type="predicted"/>
<evidence type="ECO:0000313" key="2">
    <source>
        <dbReference type="EMBL" id="QIQ08586.1"/>
    </source>
</evidence>
<organism evidence="2">
    <name type="scientific">Dikerogammarus haemobaphes virus 1</name>
    <dbReference type="NCBI Taxonomy" id="2704946"/>
    <lineage>
        <taxon>Viruses</taxon>
    </lineage>
</organism>